<evidence type="ECO:0000256" key="1">
    <source>
        <dbReference type="ARBA" id="ARBA00009431"/>
    </source>
</evidence>
<dbReference type="SUPFAM" id="SSF53474">
    <property type="entry name" value="alpha/beta-Hydrolases"/>
    <property type="match status" value="1"/>
</dbReference>
<dbReference type="Proteomes" id="UP000224634">
    <property type="component" value="Unassembled WGS sequence"/>
</dbReference>
<dbReference type="GO" id="GO:0004185">
    <property type="term" value="F:serine-type carboxypeptidase activity"/>
    <property type="evidence" value="ECO:0007669"/>
    <property type="project" value="UniProtKB-UniRule"/>
</dbReference>
<dbReference type="InterPro" id="IPR001563">
    <property type="entry name" value="Peptidase_S10"/>
</dbReference>
<dbReference type="EC" id="3.4.16.-" evidence="6"/>
<evidence type="ECO:0000256" key="2">
    <source>
        <dbReference type="ARBA" id="ARBA00022645"/>
    </source>
</evidence>
<feature type="signal peptide" evidence="6">
    <location>
        <begin position="1"/>
        <end position="17"/>
    </location>
</feature>
<dbReference type="AlphaFoldDB" id="A0A2B7YZF7"/>
<name>A0A2B7YZF7_POLH7</name>
<dbReference type="OrthoDB" id="443318at2759"/>
<evidence type="ECO:0000313" key="8">
    <source>
        <dbReference type="Proteomes" id="UP000224634"/>
    </source>
</evidence>
<evidence type="ECO:0000256" key="5">
    <source>
        <dbReference type="ARBA" id="ARBA00023180"/>
    </source>
</evidence>
<evidence type="ECO:0000313" key="7">
    <source>
        <dbReference type="EMBL" id="PGH26431.1"/>
    </source>
</evidence>
<dbReference type="InterPro" id="IPR018202">
    <property type="entry name" value="Ser_caboxypep_ser_AS"/>
</dbReference>
<dbReference type="PROSITE" id="PS00131">
    <property type="entry name" value="CARBOXYPEPT_SER_SER"/>
    <property type="match status" value="1"/>
</dbReference>
<dbReference type="Pfam" id="PF00450">
    <property type="entry name" value="Peptidase_S10"/>
    <property type="match status" value="1"/>
</dbReference>
<evidence type="ECO:0000256" key="4">
    <source>
        <dbReference type="ARBA" id="ARBA00022801"/>
    </source>
</evidence>
<protein>
    <recommendedName>
        <fullName evidence="6">Carboxypeptidase</fullName>
        <ecNumber evidence="6">3.4.16.-</ecNumber>
    </recommendedName>
</protein>
<sequence>MRGSVVVIIAFLSVVLALWDPHDEVRQRSHQGPLVHGRALPDEKSNETSRARELKYFNDQTDGMSFLVNGIGAPEVGFDIGESYAGSLPNTPSGNSTLFFWFFPSDNPRASDEIVVWLNGGPGCSSMIGLLQENGPFIWRPGTYAPVRNMYSWVNLTHMVWIDQPSGTGFSPGPPSVQDEMDVANQFNDFWKRFVDTFGLKNRKVYLTGESYAGQYIPYIADDVLNRNHTEYFNLKGVKSIAPVMSDEAVQAQVPVGMAVQRFQNVLGLNETFMEYLREKDETCGYAKFMDKALEFPPPGPMKALTPNAKNCNVWLDMMTAATYVNPCFNVYHVTASCPHLWDQMDANERSIGPGHYMNRTDVQQAIDMPPTNYKTCVEYSMFGPQGDPSPLSAFGPLPRVIKKTNNTILAQGLLDFRIFANGTLAAIQNMAWNGAQGFQGAPSKKLFVPYHHGLISTLQKTGPNPWDAGAGHLGTTHTERGLTFVTVDLAGHRKWRATDSKVLTARI</sequence>
<comment type="caution">
    <text evidence="7">The sequence shown here is derived from an EMBL/GenBank/DDBJ whole genome shotgun (WGS) entry which is preliminary data.</text>
</comment>
<dbReference type="InterPro" id="IPR029058">
    <property type="entry name" value="AB_hydrolase_fold"/>
</dbReference>
<dbReference type="PANTHER" id="PTHR11802">
    <property type="entry name" value="SERINE PROTEASE FAMILY S10 SERINE CARBOXYPEPTIDASE"/>
    <property type="match status" value="1"/>
</dbReference>
<keyword evidence="5" id="KW-0325">Glycoprotein</keyword>
<dbReference type="STRING" id="1447883.A0A2B7YZF7"/>
<keyword evidence="2 6" id="KW-0121">Carboxypeptidase</keyword>
<evidence type="ECO:0000256" key="6">
    <source>
        <dbReference type="RuleBase" id="RU361156"/>
    </source>
</evidence>
<dbReference type="PRINTS" id="PR00724">
    <property type="entry name" value="CRBOXYPTASEC"/>
</dbReference>
<dbReference type="PANTHER" id="PTHR11802:SF116">
    <property type="entry name" value="CARBOXYPEPTIDASE"/>
    <property type="match status" value="1"/>
</dbReference>
<keyword evidence="4 6" id="KW-0378">Hydrolase</keyword>
<gene>
    <name evidence="7" type="ORF">AJ80_01929</name>
</gene>
<keyword evidence="6" id="KW-0732">Signal</keyword>
<dbReference type="EMBL" id="PDNA01000017">
    <property type="protein sequence ID" value="PGH26431.1"/>
    <property type="molecule type" value="Genomic_DNA"/>
</dbReference>
<dbReference type="GO" id="GO:0006508">
    <property type="term" value="P:proteolysis"/>
    <property type="evidence" value="ECO:0007669"/>
    <property type="project" value="UniProtKB-KW"/>
</dbReference>
<proteinExistence type="inferred from homology"/>
<organism evidence="7 8">
    <name type="scientific">Polytolypa hystricis (strain UAMH7299)</name>
    <dbReference type="NCBI Taxonomy" id="1447883"/>
    <lineage>
        <taxon>Eukaryota</taxon>
        <taxon>Fungi</taxon>
        <taxon>Dikarya</taxon>
        <taxon>Ascomycota</taxon>
        <taxon>Pezizomycotina</taxon>
        <taxon>Eurotiomycetes</taxon>
        <taxon>Eurotiomycetidae</taxon>
        <taxon>Onygenales</taxon>
        <taxon>Onygenales incertae sedis</taxon>
        <taxon>Polytolypa</taxon>
    </lineage>
</organism>
<comment type="similarity">
    <text evidence="1 6">Belongs to the peptidase S10 family.</text>
</comment>
<keyword evidence="3 6" id="KW-0645">Protease</keyword>
<evidence type="ECO:0000256" key="3">
    <source>
        <dbReference type="ARBA" id="ARBA00022670"/>
    </source>
</evidence>
<feature type="chain" id="PRO_5011816468" description="Carboxypeptidase" evidence="6">
    <location>
        <begin position="18"/>
        <end position="508"/>
    </location>
</feature>
<reference evidence="7 8" key="1">
    <citation type="submission" date="2017-10" db="EMBL/GenBank/DDBJ databases">
        <title>Comparative genomics in systemic dimorphic fungi from Ajellomycetaceae.</title>
        <authorList>
            <person name="Munoz J.F."/>
            <person name="Mcewen J.G."/>
            <person name="Clay O.K."/>
            <person name="Cuomo C.A."/>
        </authorList>
    </citation>
    <scope>NUCLEOTIDE SEQUENCE [LARGE SCALE GENOMIC DNA]</scope>
    <source>
        <strain evidence="7 8">UAMH7299</strain>
    </source>
</reference>
<dbReference type="Gene3D" id="3.40.50.1820">
    <property type="entry name" value="alpha/beta hydrolase"/>
    <property type="match status" value="1"/>
</dbReference>
<keyword evidence="8" id="KW-1185">Reference proteome</keyword>
<accession>A0A2B7YZF7</accession>